<dbReference type="PANTHER" id="PTHR44167">
    <property type="entry name" value="OVARIAN-SPECIFIC SERINE/THREONINE-PROTEIN KINASE LOK-RELATED"/>
    <property type="match status" value="1"/>
</dbReference>
<dbReference type="Gene3D" id="1.10.510.10">
    <property type="entry name" value="Transferase(Phosphotransferase) domain 1"/>
    <property type="match status" value="1"/>
</dbReference>
<feature type="region of interest" description="Disordered" evidence="1">
    <location>
        <begin position="575"/>
        <end position="661"/>
    </location>
</feature>
<evidence type="ECO:0000313" key="4">
    <source>
        <dbReference type="Proteomes" id="UP000292402"/>
    </source>
</evidence>
<dbReference type="InterPro" id="IPR008271">
    <property type="entry name" value="Ser/Thr_kinase_AS"/>
</dbReference>
<dbReference type="GO" id="GO:0004674">
    <property type="term" value="F:protein serine/threonine kinase activity"/>
    <property type="evidence" value="ECO:0007669"/>
    <property type="project" value="TreeGrafter"/>
</dbReference>
<dbReference type="InterPro" id="IPR011009">
    <property type="entry name" value="Kinase-like_dom_sf"/>
</dbReference>
<feature type="compositionally biased region" description="Pro residues" evidence="1">
    <location>
        <begin position="606"/>
        <end position="617"/>
    </location>
</feature>
<dbReference type="SMART" id="SM00220">
    <property type="entry name" value="S_TKc"/>
    <property type="match status" value="1"/>
</dbReference>
<dbReference type="GO" id="GO:0044773">
    <property type="term" value="P:mitotic DNA damage checkpoint signaling"/>
    <property type="evidence" value="ECO:0007669"/>
    <property type="project" value="TreeGrafter"/>
</dbReference>
<proteinExistence type="predicted"/>
<evidence type="ECO:0000313" key="3">
    <source>
        <dbReference type="EMBL" id="RYN31977.1"/>
    </source>
</evidence>
<dbReference type="GO" id="GO:0005634">
    <property type="term" value="C:nucleus"/>
    <property type="evidence" value="ECO:0007669"/>
    <property type="project" value="TreeGrafter"/>
</dbReference>
<dbReference type="Pfam" id="PF00069">
    <property type="entry name" value="Pkinase"/>
    <property type="match status" value="1"/>
</dbReference>
<dbReference type="PROSITE" id="PS50011">
    <property type="entry name" value="PROTEIN_KINASE_DOM"/>
    <property type="match status" value="1"/>
</dbReference>
<organism evidence="3 4">
    <name type="scientific">Alternaria tenuissima</name>
    <dbReference type="NCBI Taxonomy" id="119927"/>
    <lineage>
        <taxon>Eukaryota</taxon>
        <taxon>Fungi</taxon>
        <taxon>Dikarya</taxon>
        <taxon>Ascomycota</taxon>
        <taxon>Pezizomycotina</taxon>
        <taxon>Dothideomycetes</taxon>
        <taxon>Pleosporomycetidae</taxon>
        <taxon>Pleosporales</taxon>
        <taxon>Pleosporineae</taxon>
        <taxon>Pleosporaceae</taxon>
        <taxon>Alternaria</taxon>
        <taxon>Alternaria sect. Alternaria</taxon>
        <taxon>Alternaria alternata complex</taxon>
    </lineage>
</organism>
<dbReference type="GO" id="GO:0005524">
    <property type="term" value="F:ATP binding"/>
    <property type="evidence" value="ECO:0007669"/>
    <property type="project" value="InterPro"/>
</dbReference>
<dbReference type="InterPro" id="IPR000719">
    <property type="entry name" value="Prot_kinase_dom"/>
</dbReference>
<dbReference type="PROSITE" id="PS00108">
    <property type="entry name" value="PROTEIN_KINASE_ST"/>
    <property type="match status" value="1"/>
</dbReference>
<gene>
    <name evidence="3" type="ORF">AA0114_g12130</name>
</gene>
<dbReference type="SUPFAM" id="SSF82171">
    <property type="entry name" value="DPP6 N-terminal domain-like"/>
    <property type="match status" value="1"/>
</dbReference>
<dbReference type="Proteomes" id="UP000292402">
    <property type="component" value="Unassembled WGS sequence"/>
</dbReference>
<dbReference type="EMBL" id="PDXA01000073">
    <property type="protein sequence ID" value="RYN31977.1"/>
    <property type="molecule type" value="Genomic_DNA"/>
</dbReference>
<dbReference type="PANTHER" id="PTHR44167:SF30">
    <property type="entry name" value="PHOSPHORYLASE KINASE"/>
    <property type="match status" value="1"/>
</dbReference>
<dbReference type="SUPFAM" id="SSF56112">
    <property type="entry name" value="Protein kinase-like (PK-like)"/>
    <property type="match status" value="1"/>
</dbReference>
<name>A0A4Q4M2D1_9PLEO</name>
<protein>
    <recommendedName>
        <fullName evidence="2">Protein kinase domain-containing protein</fullName>
    </recommendedName>
</protein>
<accession>A0A4Q4M2D1</accession>
<comment type="caution">
    <text evidence="3">The sequence shown here is derived from an EMBL/GenBank/DDBJ whole genome shotgun (WGS) entry which is preliminary data.</text>
</comment>
<evidence type="ECO:0000256" key="1">
    <source>
        <dbReference type="SAM" id="MobiDB-lite"/>
    </source>
</evidence>
<evidence type="ECO:0000259" key="2">
    <source>
        <dbReference type="PROSITE" id="PS50011"/>
    </source>
</evidence>
<dbReference type="AlphaFoldDB" id="A0A4Q4M2D1"/>
<reference evidence="4" key="1">
    <citation type="journal article" date="2019" name="bioRxiv">
        <title>Genomics, evolutionary history and diagnostics of the Alternaria alternata species group including apple and Asian pear pathotypes.</title>
        <authorList>
            <person name="Armitage A.D."/>
            <person name="Cockerton H.M."/>
            <person name="Sreenivasaprasad S."/>
            <person name="Woodhall J.W."/>
            <person name="Lane C.R."/>
            <person name="Harrison R.J."/>
            <person name="Clarkson J.P."/>
        </authorList>
    </citation>
    <scope>NUCLEOTIDE SEQUENCE [LARGE SCALE GENOMIC DNA]</scope>
    <source>
        <strain evidence="4">FERA 1082</strain>
    </source>
</reference>
<sequence length="890" mass="100734">MVPSAAIAKEARKWIRNQLLDNIQNDEIFNNDYVRYQDIQQAWSGLDTIQRVFQSILMPKQVELTTKHLLRFLSILIYIRADDFLDGFPGNCFDQGGGLLYNDLELPFRDHQVPSFGDLALRRAFFNAQYLFTPASLFESSTIQYIDDQRRLPFEVVSEGIFGGAYGKVDKKGISPSYFNTSNGNQNHQVKFVACKTFHRSDFSGREAERELNNLQVLKKGNTSHSHIRTHLVILFHRREYQILLPWADHFDLDFFLNEGCLHSGETLYDITLRFPKIKSATVLLRDTCAQMHCISDALKWLHEGFIGKSRKRVHFAHMDLKPNNILIDRYEESAVGKWILTDFGISTFKEDDEAASADLVSFENLTFKTTPARLPGAYQPPEIEKPGQSSAGRRGDIWAYGCIFAEVLSFALGRGDAVKRFRVSRKQTQNIDDATEGQSGAKNDFFYEAYRETVQVNGRLDAKIRQSYRLRSGVDQWLRKLLAEYTYPNRAIECCVQTIRDILEVDGSKRIRAECLVRKMEHVAYHVAYARDPNSLLRCPLERSRLQRPFDSPPLDISHSPEPVVMERLPSIELTRPGLDSSDPDFSEQHPRTTAVPQRRQHGLSPPPPPPLPPAGPNLRPHYAHDQRHGLIPSEPSESSYEDQSDRSHRSVGGMSRANLHGVTINQDKERDVGSPVEIDIHSLRKSTIHSISPCPSGQYMAYLATKPKDAKQTVLLCKLFLRDSSVQVDHTIELPAGPVWKHIVQAGYNFAVCIGGVAGVSMVWDSTTNQQLASLVTIAISHYGSVALVSTKVICYVNSRSAIRTLSPILAANLTWYSDTSSSETIYSTGDQTFTDARFNDDGSVLYVWSFGRPDDRLHIWRVDEATRELIQPTDSEGSYASVRPEFL</sequence>
<feature type="domain" description="Protein kinase" evidence="2">
    <location>
        <begin position="151"/>
        <end position="526"/>
    </location>
</feature>